<dbReference type="InterPro" id="IPR052064">
    <property type="entry name" value="Mito_IMP1_subunit"/>
</dbReference>
<keyword evidence="6" id="KW-1185">Reference proteome</keyword>
<dbReference type="InterPro" id="IPR014124">
    <property type="entry name" value="Pept_S26A_Sod_Ni_maturase"/>
</dbReference>
<keyword evidence="5" id="KW-0645">Protease</keyword>
<evidence type="ECO:0000313" key="6">
    <source>
        <dbReference type="Proteomes" id="UP000675781"/>
    </source>
</evidence>
<dbReference type="GO" id="GO:0012505">
    <property type="term" value="C:endomembrane system"/>
    <property type="evidence" value="ECO:0007669"/>
    <property type="project" value="UniProtKB-SubCell"/>
</dbReference>
<evidence type="ECO:0000256" key="3">
    <source>
        <dbReference type="ARBA" id="ARBA00023136"/>
    </source>
</evidence>
<dbReference type="SUPFAM" id="SSF51306">
    <property type="entry name" value="LexA/Signal peptidase"/>
    <property type="match status" value="1"/>
</dbReference>
<dbReference type="GO" id="GO:0006465">
    <property type="term" value="P:signal peptide processing"/>
    <property type="evidence" value="ECO:0007669"/>
    <property type="project" value="InterPro"/>
</dbReference>
<comment type="caution">
    <text evidence="5">The sequence shown here is derived from an EMBL/GenBank/DDBJ whole genome shotgun (WGS) entry which is preliminary data.</text>
</comment>
<dbReference type="CDD" id="cd06530">
    <property type="entry name" value="S26_SPase_I"/>
    <property type="match status" value="1"/>
</dbReference>
<name>A0A941EUE8_9ACTN</name>
<evidence type="ECO:0000259" key="4">
    <source>
        <dbReference type="Pfam" id="PF00717"/>
    </source>
</evidence>
<accession>A0A941EUE8</accession>
<reference evidence="5" key="1">
    <citation type="submission" date="2021-04" db="EMBL/GenBank/DDBJ databases">
        <title>Genome based classification of Actinospica acidithermotolerans sp. nov., an actinobacterium isolated from an Indonesian hot spring.</title>
        <authorList>
            <person name="Kusuma A.B."/>
            <person name="Putra K.E."/>
            <person name="Nafisah S."/>
            <person name="Loh J."/>
            <person name="Nouioui I."/>
            <person name="Goodfellow M."/>
        </authorList>
    </citation>
    <scope>NUCLEOTIDE SEQUENCE</scope>
    <source>
        <strain evidence="5">CSCA 57</strain>
    </source>
</reference>
<dbReference type="GO" id="GO:0004252">
    <property type="term" value="F:serine-type endopeptidase activity"/>
    <property type="evidence" value="ECO:0007669"/>
    <property type="project" value="InterPro"/>
</dbReference>
<comment type="subcellular location">
    <subcellularLocation>
        <location evidence="1">Endomembrane system</location>
    </subcellularLocation>
</comment>
<dbReference type="InterPro" id="IPR036286">
    <property type="entry name" value="LexA/Signal_pep-like_sf"/>
</dbReference>
<dbReference type="Pfam" id="PF00717">
    <property type="entry name" value="Peptidase_S24"/>
    <property type="match status" value="1"/>
</dbReference>
<dbReference type="Gene3D" id="2.10.109.10">
    <property type="entry name" value="Umud Fragment, subunit A"/>
    <property type="match status" value="1"/>
</dbReference>
<dbReference type="AlphaFoldDB" id="A0A941EUE8"/>
<sequence>MSAAERESRRAARRAAGLIPLGLAVVDGASMVPTYRDGDRLLVRYGARVRPGDAVLARDPRLPARILVKRAARREDGGWWLLADNPYAPGDSRQFGAVPDELVLARVLLRVRRGRPE</sequence>
<organism evidence="5 6">
    <name type="scientific">Actinospica durhamensis</name>
    <dbReference type="NCBI Taxonomy" id="1508375"/>
    <lineage>
        <taxon>Bacteria</taxon>
        <taxon>Bacillati</taxon>
        <taxon>Actinomycetota</taxon>
        <taxon>Actinomycetes</taxon>
        <taxon>Catenulisporales</taxon>
        <taxon>Actinospicaceae</taxon>
        <taxon>Actinospica</taxon>
    </lineage>
</organism>
<evidence type="ECO:0000313" key="5">
    <source>
        <dbReference type="EMBL" id="MBR7837481.1"/>
    </source>
</evidence>
<protein>
    <submittedName>
        <fullName evidence="5">Nickel-type superoxide dismutase maturation protease</fullName>
    </submittedName>
</protein>
<proteinExistence type="predicted"/>
<dbReference type="EMBL" id="JAGSOG010000207">
    <property type="protein sequence ID" value="MBR7837481.1"/>
    <property type="molecule type" value="Genomic_DNA"/>
</dbReference>
<dbReference type="InterPro" id="IPR015927">
    <property type="entry name" value="Peptidase_S24_S26A/B/C"/>
</dbReference>
<keyword evidence="3" id="KW-0472">Membrane</keyword>
<feature type="domain" description="Peptidase S24/S26A/S26B/S26C" evidence="4">
    <location>
        <begin position="23"/>
        <end position="89"/>
    </location>
</feature>
<gene>
    <name evidence="5" type="primary">sodX</name>
    <name evidence="5" type="ORF">KDL01_29650</name>
</gene>
<keyword evidence="2" id="KW-0378">Hydrolase</keyword>
<evidence type="ECO:0000256" key="2">
    <source>
        <dbReference type="ARBA" id="ARBA00022801"/>
    </source>
</evidence>
<dbReference type="Proteomes" id="UP000675781">
    <property type="component" value="Unassembled WGS sequence"/>
</dbReference>
<dbReference type="InterPro" id="IPR019533">
    <property type="entry name" value="Peptidase_S26"/>
</dbReference>
<dbReference type="PANTHER" id="PTHR12383">
    <property type="entry name" value="PROTEASE FAMILY S26 MITOCHONDRIAL INNER MEMBRANE PROTEASE-RELATED"/>
    <property type="match status" value="1"/>
</dbReference>
<evidence type="ECO:0000256" key="1">
    <source>
        <dbReference type="ARBA" id="ARBA00004308"/>
    </source>
</evidence>
<dbReference type="PANTHER" id="PTHR12383:SF16">
    <property type="entry name" value="MITOCHONDRIAL INNER MEMBRANE PROTEASE SUBUNIT 1"/>
    <property type="match status" value="1"/>
</dbReference>
<dbReference type="NCBIfam" id="TIGR02754">
    <property type="entry name" value="sod_Ni_protease"/>
    <property type="match status" value="1"/>
</dbReference>